<evidence type="ECO:0000313" key="2">
    <source>
        <dbReference type="EMBL" id="ORY67649.1"/>
    </source>
</evidence>
<name>A0A1Y2E7Y4_9PEZI</name>
<accession>A0A1Y2E7Y4</accession>
<comment type="caution">
    <text evidence="2">The sequence shown here is derived from an EMBL/GenBank/DDBJ whole genome shotgun (WGS) entry which is preliminary data.</text>
</comment>
<dbReference type="GeneID" id="63770000"/>
<sequence>MFHVWVLAVAQECCMYLPKPVLTPQKPFLCLLCVTTNPRPCSRQRQSSRRNKCSCLLAQSQRDPPYNERLVKLARPRRRHFSGRDCVFGHIVANRGMDNMSRQGTLVSRHPPSLDSMQLSRNGGAVSTDPEFRHRSSPSKIANKSTTWHADSEREPR</sequence>
<gene>
    <name evidence="2" type="ORF">BCR38DRAFT_161879</name>
</gene>
<dbReference type="RefSeq" id="XP_040718273.1">
    <property type="nucleotide sequence ID" value="XM_040853788.1"/>
</dbReference>
<dbReference type="EMBL" id="MCFJ01000004">
    <property type="protein sequence ID" value="ORY67649.1"/>
    <property type="molecule type" value="Genomic_DNA"/>
</dbReference>
<protein>
    <submittedName>
        <fullName evidence="2">Uncharacterized protein</fullName>
    </submittedName>
</protein>
<proteinExistence type="predicted"/>
<evidence type="ECO:0000256" key="1">
    <source>
        <dbReference type="SAM" id="MobiDB-lite"/>
    </source>
</evidence>
<keyword evidence="3" id="KW-1185">Reference proteome</keyword>
<dbReference type="AlphaFoldDB" id="A0A1Y2E7Y4"/>
<organism evidence="2 3">
    <name type="scientific">Pseudomassariella vexata</name>
    <dbReference type="NCBI Taxonomy" id="1141098"/>
    <lineage>
        <taxon>Eukaryota</taxon>
        <taxon>Fungi</taxon>
        <taxon>Dikarya</taxon>
        <taxon>Ascomycota</taxon>
        <taxon>Pezizomycotina</taxon>
        <taxon>Sordariomycetes</taxon>
        <taxon>Xylariomycetidae</taxon>
        <taxon>Amphisphaeriales</taxon>
        <taxon>Pseudomassariaceae</taxon>
        <taxon>Pseudomassariella</taxon>
    </lineage>
</organism>
<feature type="compositionally biased region" description="Polar residues" evidence="1">
    <location>
        <begin position="138"/>
        <end position="149"/>
    </location>
</feature>
<dbReference type="InParanoid" id="A0A1Y2E7Y4"/>
<dbReference type="Proteomes" id="UP000193689">
    <property type="component" value="Unassembled WGS sequence"/>
</dbReference>
<reference evidence="2 3" key="1">
    <citation type="submission" date="2016-07" db="EMBL/GenBank/DDBJ databases">
        <title>Pervasive Adenine N6-methylation of Active Genes in Fungi.</title>
        <authorList>
            <consortium name="DOE Joint Genome Institute"/>
            <person name="Mondo S.J."/>
            <person name="Dannebaum R.O."/>
            <person name="Kuo R.C."/>
            <person name="Labutti K."/>
            <person name="Haridas S."/>
            <person name="Kuo A."/>
            <person name="Salamov A."/>
            <person name="Ahrendt S.R."/>
            <person name="Lipzen A."/>
            <person name="Sullivan W."/>
            <person name="Andreopoulos W.B."/>
            <person name="Clum A."/>
            <person name="Lindquist E."/>
            <person name="Daum C."/>
            <person name="Ramamoorthy G.K."/>
            <person name="Gryganskyi A."/>
            <person name="Culley D."/>
            <person name="Magnuson J.K."/>
            <person name="James T.Y."/>
            <person name="O'Malley M.A."/>
            <person name="Stajich J.E."/>
            <person name="Spatafora J.W."/>
            <person name="Visel A."/>
            <person name="Grigoriev I.V."/>
        </authorList>
    </citation>
    <scope>NUCLEOTIDE SEQUENCE [LARGE SCALE GENOMIC DNA]</scope>
    <source>
        <strain evidence="2 3">CBS 129021</strain>
    </source>
</reference>
<evidence type="ECO:0000313" key="3">
    <source>
        <dbReference type="Proteomes" id="UP000193689"/>
    </source>
</evidence>
<feature type="region of interest" description="Disordered" evidence="1">
    <location>
        <begin position="102"/>
        <end position="157"/>
    </location>
</feature>